<sequence>MFAPTTATNAARVKIPQYILMIATISDALIEYSAQRKRLIPFLRSLSYVFRANVDVSR</sequence>
<dbReference type="EMBL" id="CAEZWF010000032">
    <property type="protein sequence ID" value="CAB4656505.1"/>
    <property type="molecule type" value="Genomic_DNA"/>
</dbReference>
<protein>
    <submittedName>
        <fullName evidence="1">Unannotated protein</fullName>
    </submittedName>
</protein>
<accession>A0A6J6L8A4</accession>
<organism evidence="1">
    <name type="scientific">freshwater metagenome</name>
    <dbReference type="NCBI Taxonomy" id="449393"/>
    <lineage>
        <taxon>unclassified sequences</taxon>
        <taxon>metagenomes</taxon>
        <taxon>ecological metagenomes</taxon>
    </lineage>
</organism>
<name>A0A6J6L8A4_9ZZZZ</name>
<gene>
    <name evidence="1" type="ORF">UFOPK2228_00914</name>
</gene>
<proteinExistence type="predicted"/>
<evidence type="ECO:0000313" key="1">
    <source>
        <dbReference type="EMBL" id="CAB4656505.1"/>
    </source>
</evidence>
<reference evidence="1" key="1">
    <citation type="submission" date="2020-05" db="EMBL/GenBank/DDBJ databases">
        <authorList>
            <person name="Chiriac C."/>
            <person name="Salcher M."/>
            <person name="Ghai R."/>
            <person name="Kavagutti S V."/>
        </authorList>
    </citation>
    <scope>NUCLEOTIDE SEQUENCE</scope>
</reference>
<dbReference type="AlphaFoldDB" id="A0A6J6L8A4"/>